<dbReference type="Pfam" id="PF00005">
    <property type="entry name" value="ABC_tran"/>
    <property type="match status" value="1"/>
</dbReference>
<dbReference type="InterPro" id="IPR003439">
    <property type="entry name" value="ABC_transporter-like_ATP-bd"/>
</dbReference>
<gene>
    <name evidence="11" type="ORF">ICI42_11895</name>
</gene>
<keyword evidence="4 9" id="KW-0812">Transmembrane</keyword>
<dbReference type="SMART" id="SM00382">
    <property type="entry name" value="AAA"/>
    <property type="match status" value="1"/>
</dbReference>
<evidence type="ECO:0000256" key="2">
    <source>
        <dbReference type="ARBA" id="ARBA00022448"/>
    </source>
</evidence>
<keyword evidence="2" id="KW-0813">Transport</keyword>
<dbReference type="PANTHER" id="PTHR45772:SF2">
    <property type="entry name" value="ABC TRANSPORTER ATP-BINDING PROTEIN"/>
    <property type="match status" value="1"/>
</dbReference>
<name>A0A8J6U4Z9_9HYPH</name>
<dbReference type="EMBL" id="JACVVX010000003">
    <property type="protein sequence ID" value="MBD0415360.1"/>
    <property type="molecule type" value="Genomic_DNA"/>
</dbReference>
<keyword evidence="7 9" id="KW-1133">Transmembrane helix</keyword>
<organism evidence="11 12">
    <name type="scientific">Oryzicola mucosus</name>
    <dbReference type="NCBI Taxonomy" id="2767425"/>
    <lineage>
        <taxon>Bacteria</taxon>
        <taxon>Pseudomonadati</taxon>
        <taxon>Pseudomonadota</taxon>
        <taxon>Alphaproteobacteria</taxon>
        <taxon>Hyphomicrobiales</taxon>
        <taxon>Phyllobacteriaceae</taxon>
        <taxon>Oryzicola</taxon>
    </lineage>
</organism>
<dbReference type="FunFam" id="3.40.50.300:FF:000421">
    <property type="entry name" value="Branched-chain amino acid ABC transporter ATP-binding protein"/>
    <property type="match status" value="1"/>
</dbReference>
<evidence type="ECO:0000256" key="8">
    <source>
        <dbReference type="ARBA" id="ARBA00023136"/>
    </source>
</evidence>
<keyword evidence="6 11" id="KW-0067">ATP-binding</keyword>
<comment type="subcellular location">
    <subcellularLocation>
        <location evidence="1">Cell membrane</location>
        <topology evidence="1">Multi-pass membrane protein</topology>
    </subcellularLocation>
</comment>
<evidence type="ECO:0000259" key="10">
    <source>
        <dbReference type="PROSITE" id="PS50893"/>
    </source>
</evidence>
<dbReference type="InterPro" id="IPR032823">
    <property type="entry name" value="BCA_ABC_TP_C"/>
</dbReference>
<sequence length="585" mass="62286">MLPGALALILLAAFPLLPVPPFWITLANNIGLASLVAIGLVLLTGVGGLTSFGQAAFCGFGAYTTAVLTTAYGFSPWMTLPLSLAVGAAVAIPLGLMTVRLSGHYLPLGTIAWGLAIYYLFGRIELLGRYDGISAIPPLEIGSYRFLSGQSIFYVIWAFVILTALGAQNLLDSRVGRAIRALRGGSQAAEAFGINIERAKLTVFVFAAVVAALSGWLYAHMQRSINPTPFGLDMGITYMLMAVIGGAGYVWGAIFGASVVLILKETLQRVLPGLLDTTANFEMIVFGILLVGILQLSKEGLWPFVLKLLPRSRRSRQLAEPSSQLDKRDMPERGTPLLRIDKVRKQFGGLVAVNDVSFEIKAGEIVGLIGPNGAGKSTTFNLITGIASLSGGGVAYAGQTLSGLSPREIAKHGVARTFQHAKILPDMSVLENVALGAHLRGSAGVFRSILRLERKEEATLLTEAARQIERVGLGQYRDRPAGDLALGQIRILEIARALAADPTLLLLDEPAAGLRHGEKQELSNLLKKLRSEGVSVLLVEHDMGFVMGLVDNLVVLDFGTLIAQGKPQEVRKHPAVIAAYLGGVA</sequence>
<evidence type="ECO:0000256" key="4">
    <source>
        <dbReference type="ARBA" id="ARBA00022692"/>
    </source>
</evidence>
<dbReference type="CDD" id="cd06581">
    <property type="entry name" value="TM_PBP1_LivM_like"/>
    <property type="match status" value="1"/>
</dbReference>
<dbReference type="Pfam" id="PF02653">
    <property type="entry name" value="BPD_transp_2"/>
    <property type="match status" value="1"/>
</dbReference>
<dbReference type="SUPFAM" id="SSF52540">
    <property type="entry name" value="P-loop containing nucleoside triphosphate hydrolases"/>
    <property type="match status" value="1"/>
</dbReference>
<dbReference type="InterPro" id="IPR043428">
    <property type="entry name" value="LivM-like"/>
</dbReference>
<dbReference type="GO" id="GO:0005524">
    <property type="term" value="F:ATP binding"/>
    <property type="evidence" value="ECO:0007669"/>
    <property type="project" value="UniProtKB-KW"/>
</dbReference>
<dbReference type="CDD" id="cd03219">
    <property type="entry name" value="ABC_Mj1267_LivG_branched"/>
    <property type="match status" value="1"/>
</dbReference>
<dbReference type="InterPro" id="IPR027417">
    <property type="entry name" value="P-loop_NTPase"/>
</dbReference>
<dbReference type="InterPro" id="IPR051120">
    <property type="entry name" value="ABC_AA/LPS_Transport"/>
</dbReference>
<feature type="transmembrane region" description="Helical" evidence="9">
    <location>
        <begin position="28"/>
        <end position="49"/>
    </location>
</feature>
<keyword evidence="12" id="KW-1185">Reference proteome</keyword>
<dbReference type="GO" id="GO:0015658">
    <property type="term" value="F:branched-chain amino acid transmembrane transporter activity"/>
    <property type="evidence" value="ECO:0007669"/>
    <property type="project" value="InterPro"/>
</dbReference>
<proteinExistence type="predicted"/>
<dbReference type="Pfam" id="PF12399">
    <property type="entry name" value="BCA_ABC_TP_C"/>
    <property type="match status" value="1"/>
</dbReference>
<evidence type="ECO:0000256" key="1">
    <source>
        <dbReference type="ARBA" id="ARBA00004651"/>
    </source>
</evidence>
<feature type="transmembrane region" description="Helical" evidence="9">
    <location>
        <begin position="284"/>
        <end position="305"/>
    </location>
</feature>
<dbReference type="InterPro" id="IPR003593">
    <property type="entry name" value="AAA+_ATPase"/>
</dbReference>
<protein>
    <submittedName>
        <fullName evidence="11">Branched-chain amino acid ABC transporter ATP-binding protein/permease</fullName>
    </submittedName>
</protein>
<reference evidence="11" key="1">
    <citation type="submission" date="2020-09" db="EMBL/GenBank/DDBJ databases">
        <title>Genome seq and assembly of Tianweitania sp.</title>
        <authorList>
            <person name="Chhetri G."/>
        </authorList>
    </citation>
    <scope>NUCLEOTIDE SEQUENCE</scope>
    <source>
        <strain evidence="11">Rool2</strain>
    </source>
</reference>
<evidence type="ECO:0000256" key="5">
    <source>
        <dbReference type="ARBA" id="ARBA00022741"/>
    </source>
</evidence>
<keyword evidence="8 9" id="KW-0472">Membrane</keyword>
<dbReference type="InterPro" id="IPR001851">
    <property type="entry name" value="ABC_transp_permease"/>
</dbReference>
<feature type="transmembrane region" description="Helical" evidence="9">
    <location>
        <begin position="105"/>
        <end position="121"/>
    </location>
</feature>
<dbReference type="PANTHER" id="PTHR45772">
    <property type="entry name" value="CONSERVED COMPONENT OF ABC TRANSPORTER FOR NATURAL AMINO ACIDS-RELATED"/>
    <property type="match status" value="1"/>
</dbReference>
<dbReference type="PROSITE" id="PS50893">
    <property type="entry name" value="ABC_TRANSPORTER_2"/>
    <property type="match status" value="1"/>
</dbReference>
<evidence type="ECO:0000313" key="12">
    <source>
        <dbReference type="Proteomes" id="UP000643405"/>
    </source>
</evidence>
<evidence type="ECO:0000313" key="11">
    <source>
        <dbReference type="EMBL" id="MBD0415360.1"/>
    </source>
</evidence>
<evidence type="ECO:0000256" key="7">
    <source>
        <dbReference type="ARBA" id="ARBA00022989"/>
    </source>
</evidence>
<evidence type="ECO:0000256" key="3">
    <source>
        <dbReference type="ARBA" id="ARBA00022475"/>
    </source>
</evidence>
<feature type="transmembrane region" description="Helical" evidence="9">
    <location>
        <begin position="152"/>
        <end position="171"/>
    </location>
</feature>
<evidence type="ECO:0000256" key="6">
    <source>
        <dbReference type="ARBA" id="ARBA00022840"/>
    </source>
</evidence>
<feature type="transmembrane region" description="Helical" evidence="9">
    <location>
        <begin position="201"/>
        <end position="219"/>
    </location>
</feature>
<keyword evidence="5" id="KW-0547">Nucleotide-binding</keyword>
<keyword evidence="3" id="KW-1003">Cell membrane</keyword>
<feature type="transmembrane region" description="Helical" evidence="9">
    <location>
        <begin position="80"/>
        <end position="98"/>
    </location>
</feature>
<dbReference type="GO" id="GO:0005886">
    <property type="term" value="C:plasma membrane"/>
    <property type="evidence" value="ECO:0007669"/>
    <property type="project" value="UniProtKB-SubCell"/>
</dbReference>
<feature type="transmembrane region" description="Helical" evidence="9">
    <location>
        <begin position="239"/>
        <end position="263"/>
    </location>
</feature>
<dbReference type="AlphaFoldDB" id="A0A8J6U4Z9"/>
<dbReference type="GO" id="GO:0016887">
    <property type="term" value="F:ATP hydrolysis activity"/>
    <property type="evidence" value="ECO:0007669"/>
    <property type="project" value="InterPro"/>
</dbReference>
<dbReference type="Proteomes" id="UP000643405">
    <property type="component" value="Unassembled WGS sequence"/>
</dbReference>
<feature type="domain" description="ABC transporter" evidence="10">
    <location>
        <begin position="338"/>
        <end position="583"/>
    </location>
</feature>
<evidence type="ECO:0000256" key="9">
    <source>
        <dbReference type="SAM" id="Phobius"/>
    </source>
</evidence>
<accession>A0A8J6U4Z9</accession>
<dbReference type="Gene3D" id="3.40.50.300">
    <property type="entry name" value="P-loop containing nucleotide triphosphate hydrolases"/>
    <property type="match status" value="1"/>
</dbReference>
<comment type="caution">
    <text evidence="11">The sequence shown here is derived from an EMBL/GenBank/DDBJ whole genome shotgun (WGS) entry which is preliminary data.</text>
</comment>